<keyword evidence="3" id="KW-1185">Reference proteome</keyword>
<evidence type="ECO:0000313" key="3">
    <source>
        <dbReference type="Proteomes" id="UP000600247"/>
    </source>
</evidence>
<dbReference type="EMBL" id="BMHY01000010">
    <property type="protein sequence ID" value="GGG82340.1"/>
    <property type="molecule type" value="Genomic_DNA"/>
</dbReference>
<keyword evidence="1" id="KW-0812">Transmembrane</keyword>
<proteinExistence type="predicted"/>
<keyword evidence="1" id="KW-1133">Transmembrane helix</keyword>
<evidence type="ECO:0000256" key="1">
    <source>
        <dbReference type="SAM" id="Phobius"/>
    </source>
</evidence>
<dbReference type="AlphaFoldDB" id="A0A917HLE6"/>
<sequence length="65" mass="7537">MMYEQPLPLSTIPLPGEFRPKHRLRRTDPQLSAAAYARITLSWLPFSRFIALLFLFLALCVWDCG</sequence>
<protein>
    <submittedName>
        <fullName evidence="2">Uncharacterized protein</fullName>
    </submittedName>
</protein>
<reference evidence="2 3" key="1">
    <citation type="journal article" date="2014" name="Int. J. Syst. Evol. Microbiol.">
        <title>Complete genome sequence of Corynebacterium casei LMG S-19264T (=DSM 44701T), isolated from a smear-ripened cheese.</title>
        <authorList>
            <consortium name="US DOE Joint Genome Institute (JGI-PGF)"/>
            <person name="Walter F."/>
            <person name="Albersmeier A."/>
            <person name="Kalinowski J."/>
            <person name="Ruckert C."/>
        </authorList>
    </citation>
    <scope>NUCLEOTIDE SEQUENCE [LARGE SCALE GENOMIC DNA]</scope>
    <source>
        <strain evidence="2 3">CGMCC 1.15286</strain>
    </source>
</reference>
<feature type="transmembrane region" description="Helical" evidence="1">
    <location>
        <begin position="46"/>
        <end position="64"/>
    </location>
</feature>
<name>A0A917HLE6_9BACL</name>
<accession>A0A917HLE6</accession>
<comment type="caution">
    <text evidence="2">The sequence shown here is derived from an EMBL/GenBank/DDBJ whole genome shotgun (WGS) entry which is preliminary data.</text>
</comment>
<gene>
    <name evidence="2" type="ORF">GCM10010918_44640</name>
</gene>
<organism evidence="2 3">
    <name type="scientific">Paenibacillus radicis</name>
    <name type="common">ex Gao et al. 2016</name>
    <dbReference type="NCBI Taxonomy" id="1737354"/>
    <lineage>
        <taxon>Bacteria</taxon>
        <taxon>Bacillati</taxon>
        <taxon>Bacillota</taxon>
        <taxon>Bacilli</taxon>
        <taxon>Bacillales</taxon>
        <taxon>Paenibacillaceae</taxon>
        <taxon>Paenibacillus</taxon>
    </lineage>
</organism>
<keyword evidence="1" id="KW-0472">Membrane</keyword>
<evidence type="ECO:0000313" key="2">
    <source>
        <dbReference type="EMBL" id="GGG82340.1"/>
    </source>
</evidence>
<dbReference type="Proteomes" id="UP000600247">
    <property type="component" value="Unassembled WGS sequence"/>
</dbReference>